<dbReference type="GO" id="GO:1990189">
    <property type="term" value="F:protein N-terminal-serine acetyltransferase activity"/>
    <property type="evidence" value="ECO:0007669"/>
    <property type="project" value="TreeGrafter"/>
</dbReference>
<gene>
    <name evidence="2" type="ORF">F6B40_02525</name>
</gene>
<dbReference type="GO" id="GO:0005737">
    <property type="term" value="C:cytoplasm"/>
    <property type="evidence" value="ECO:0007669"/>
    <property type="project" value="TreeGrafter"/>
</dbReference>
<dbReference type="PANTHER" id="PTHR43441">
    <property type="entry name" value="RIBOSOMAL-PROTEIN-SERINE ACETYLTRANSFERASE"/>
    <property type="match status" value="1"/>
</dbReference>
<dbReference type="PANTHER" id="PTHR43441:SF10">
    <property type="entry name" value="ACETYLTRANSFERASE"/>
    <property type="match status" value="1"/>
</dbReference>
<accession>A0A5N0TNE1</accession>
<dbReference type="InterPro" id="IPR016181">
    <property type="entry name" value="Acyl_CoA_acyltransferase"/>
</dbReference>
<dbReference type="RefSeq" id="WP_150891956.1">
    <property type="nucleotide sequence ID" value="NZ_VYUY01000005.1"/>
</dbReference>
<feature type="domain" description="N-acetyltransferase" evidence="1">
    <location>
        <begin position="11"/>
        <end position="173"/>
    </location>
</feature>
<proteinExistence type="predicted"/>
<dbReference type="SUPFAM" id="SSF55729">
    <property type="entry name" value="Acyl-CoA N-acyltransferases (Nat)"/>
    <property type="match status" value="1"/>
</dbReference>
<dbReference type="InterPro" id="IPR000182">
    <property type="entry name" value="GNAT_dom"/>
</dbReference>
<comment type="caution">
    <text evidence="2">The sequence shown here is derived from an EMBL/GenBank/DDBJ whole genome shotgun (WGS) entry which is preliminary data.</text>
</comment>
<protein>
    <submittedName>
        <fullName evidence="2">GNAT family N-acetyltransferase</fullName>
    </submittedName>
</protein>
<name>A0A5N0TNE1_9MICO</name>
<keyword evidence="3" id="KW-1185">Reference proteome</keyword>
<dbReference type="Pfam" id="PF13302">
    <property type="entry name" value="Acetyltransf_3"/>
    <property type="match status" value="1"/>
</dbReference>
<dbReference type="PROSITE" id="PS51186">
    <property type="entry name" value="GNAT"/>
    <property type="match status" value="1"/>
</dbReference>
<organism evidence="2 3">
    <name type="scientific">Microbacterium caowuchunii</name>
    <dbReference type="NCBI Taxonomy" id="2614638"/>
    <lineage>
        <taxon>Bacteria</taxon>
        <taxon>Bacillati</taxon>
        <taxon>Actinomycetota</taxon>
        <taxon>Actinomycetes</taxon>
        <taxon>Micrococcales</taxon>
        <taxon>Microbacteriaceae</taxon>
        <taxon>Microbacterium</taxon>
    </lineage>
</organism>
<keyword evidence="2" id="KW-0808">Transferase</keyword>
<dbReference type="Gene3D" id="3.40.630.30">
    <property type="match status" value="1"/>
</dbReference>
<dbReference type="GO" id="GO:0008999">
    <property type="term" value="F:protein-N-terminal-alanine acetyltransferase activity"/>
    <property type="evidence" value="ECO:0007669"/>
    <property type="project" value="TreeGrafter"/>
</dbReference>
<dbReference type="AlphaFoldDB" id="A0A5N0TNE1"/>
<evidence type="ECO:0000259" key="1">
    <source>
        <dbReference type="PROSITE" id="PS51186"/>
    </source>
</evidence>
<dbReference type="EMBL" id="VYUY01000005">
    <property type="protein sequence ID" value="KAA9135416.1"/>
    <property type="molecule type" value="Genomic_DNA"/>
</dbReference>
<dbReference type="CDD" id="cd04301">
    <property type="entry name" value="NAT_SF"/>
    <property type="match status" value="1"/>
</dbReference>
<sequence length="190" mass="20595">MDPVTLHSARLELSPPTRDDIDAIHDACQDADIQRYTTVPSPYTRDDAESFIDRVAEQWQEGIHLTWGIHQDGLLVGTVGLYRMDRAGTGAAEIGYWVAPGARGRGVLSEAAGAVLDWGFSPVGPDLARVEWRAVVGNVPSARGARSVGFRYEGTLRQAIRNGSGVRSDAWIGGILPADPRNPVPWPVLE</sequence>
<dbReference type="InterPro" id="IPR051908">
    <property type="entry name" value="Ribosomal_N-acetyltransferase"/>
</dbReference>
<reference evidence="3" key="1">
    <citation type="submission" date="2019-09" db="EMBL/GenBank/DDBJ databases">
        <title>Mumia zhuanghuii sp. nov. isolated from the intestinal contents of plateau pika (Ochotona curzoniae) in the Qinghai-Tibet plateau of China.</title>
        <authorList>
            <person name="Tian Z."/>
        </authorList>
    </citation>
    <scope>NUCLEOTIDE SEQUENCE [LARGE SCALE GENOMIC DNA]</scope>
    <source>
        <strain evidence="3">L-033</strain>
    </source>
</reference>
<dbReference type="Proteomes" id="UP000326838">
    <property type="component" value="Unassembled WGS sequence"/>
</dbReference>
<evidence type="ECO:0000313" key="2">
    <source>
        <dbReference type="EMBL" id="KAA9135416.1"/>
    </source>
</evidence>
<evidence type="ECO:0000313" key="3">
    <source>
        <dbReference type="Proteomes" id="UP000326838"/>
    </source>
</evidence>